<evidence type="ECO:0000313" key="15">
    <source>
        <dbReference type="EMBL" id="NJQ16645.1"/>
    </source>
</evidence>
<dbReference type="SUPFAM" id="SSF55486">
    <property type="entry name" value="Metalloproteases ('zincins'), catalytic domain"/>
    <property type="match status" value="1"/>
</dbReference>
<evidence type="ECO:0000256" key="12">
    <source>
        <dbReference type="ARBA" id="ARBA00023049"/>
    </source>
</evidence>
<accession>A0ABX1CFM9</accession>
<comment type="subcellular location">
    <subcellularLocation>
        <location evidence="3">Secreted</location>
    </subcellularLocation>
</comment>
<dbReference type="Proteomes" id="UP000727056">
    <property type="component" value="Unassembled WGS sequence"/>
</dbReference>
<evidence type="ECO:0000256" key="8">
    <source>
        <dbReference type="ARBA" id="ARBA00022670"/>
    </source>
</evidence>
<proteinExistence type="inferred from homology"/>
<keyword evidence="9" id="KW-0479">Metal-binding</keyword>
<dbReference type="Pfam" id="PF02031">
    <property type="entry name" value="Peptidase_M7"/>
    <property type="match status" value="1"/>
</dbReference>
<keyword evidence="16" id="KW-1185">Reference proteome</keyword>
<evidence type="ECO:0000256" key="4">
    <source>
        <dbReference type="ARBA" id="ARBA00006571"/>
    </source>
</evidence>
<keyword evidence="7" id="KW-0964">Secreted</keyword>
<evidence type="ECO:0000256" key="1">
    <source>
        <dbReference type="ARBA" id="ARBA00000612"/>
    </source>
</evidence>
<comment type="catalytic activity">
    <reaction evidence="1">
        <text>Hydrolyzes proteins with a preference for Tyr or Phe in the P1' position. Has no action on amino-acid p-nitroanilides.</text>
        <dbReference type="EC" id="3.4.24.77"/>
    </reaction>
</comment>
<comment type="similarity">
    <text evidence="4">Belongs to the peptidase M7 family.</text>
</comment>
<evidence type="ECO:0000256" key="11">
    <source>
        <dbReference type="ARBA" id="ARBA00022833"/>
    </source>
</evidence>
<dbReference type="InterPro" id="IPR024079">
    <property type="entry name" value="MetalloPept_cat_dom_sf"/>
</dbReference>
<evidence type="ECO:0000313" key="16">
    <source>
        <dbReference type="Proteomes" id="UP000727056"/>
    </source>
</evidence>
<evidence type="ECO:0000256" key="3">
    <source>
        <dbReference type="ARBA" id="ARBA00004613"/>
    </source>
</evidence>
<evidence type="ECO:0000256" key="13">
    <source>
        <dbReference type="ARBA" id="ARBA00023157"/>
    </source>
</evidence>
<keyword evidence="11" id="KW-0862">Zinc</keyword>
<dbReference type="EMBL" id="JAAVJC010000176">
    <property type="protein sequence ID" value="NJQ16645.1"/>
    <property type="molecule type" value="Genomic_DNA"/>
</dbReference>
<evidence type="ECO:0000256" key="7">
    <source>
        <dbReference type="ARBA" id="ARBA00022525"/>
    </source>
</evidence>
<protein>
    <recommendedName>
        <fullName evidence="6">Extracellular small neutral protease</fullName>
        <ecNumber evidence="5">3.4.24.77</ecNumber>
    </recommendedName>
    <alternativeName>
        <fullName evidence="14">Snapalysin</fullName>
    </alternativeName>
</protein>
<evidence type="ECO:0000256" key="2">
    <source>
        <dbReference type="ARBA" id="ARBA00001947"/>
    </source>
</evidence>
<dbReference type="PRINTS" id="PR00787">
    <property type="entry name" value="NEUTRALPTASE"/>
</dbReference>
<evidence type="ECO:0000256" key="5">
    <source>
        <dbReference type="ARBA" id="ARBA00012325"/>
    </source>
</evidence>
<keyword evidence="13" id="KW-1015">Disulfide bond</keyword>
<keyword evidence="12 15" id="KW-0482">Metalloprotease</keyword>
<name>A0ABX1CFM9_9ACTN</name>
<sequence length="228" mass="23716">MALACSCSIRPCAGAGPSPPLAGCPDRPATPPWRQTVTTGRAIRVLVTLLVVALTWTTGQAFAATPDADRPLAARVVTYDVSGAAEFTTAVHRGADAWNASVANVRLVPVQTGQRANVRVVADNGWPRAQRTSLGNGTVWMGRQAVSEGYNTVRIASHEFGHILGLPDVKPGPCSSLMSGSTGGISCTNQFPNAQERATVERYFAGSLLLGPAADSPRSSVPALALGR</sequence>
<evidence type="ECO:0000256" key="6">
    <source>
        <dbReference type="ARBA" id="ARBA00019129"/>
    </source>
</evidence>
<dbReference type="InterPro" id="IPR000013">
    <property type="entry name" value="Peptidase_M7"/>
</dbReference>
<dbReference type="Gene3D" id="3.40.390.10">
    <property type="entry name" value="Collagenase (Catalytic Domain)"/>
    <property type="match status" value="1"/>
</dbReference>
<gene>
    <name evidence="15" type="ORF">HCN52_17310</name>
</gene>
<keyword evidence="10 15" id="KW-0378">Hydrolase</keyword>
<comment type="cofactor">
    <cofactor evidence="2">
        <name>Zn(2+)</name>
        <dbReference type="ChEBI" id="CHEBI:29105"/>
    </cofactor>
</comment>
<organism evidence="15 16">
    <name type="scientific">Streptomyces bohaiensis</name>
    <dbReference type="NCBI Taxonomy" id="1431344"/>
    <lineage>
        <taxon>Bacteria</taxon>
        <taxon>Bacillati</taxon>
        <taxon>Actinomycetota</taxon>
        <taxon>Actinomycetes</taxon>
        <taxon>Kitasatosporales</taxon>
        <taxon>Streptomycetaceae</taxon>
        <taxon>Streptomyces</taxon>
    </lineage>
</organism>
<comment type="caution">
    <text evidence="15">The sequence shown here is derived from an EMBL/GenBank/DDBJ whole genome shotgun (WGS) entry which is preliminary data.</text>
</comment>
<evidence type="ECO:0000256" key="10">
    <source>
        <dbReference type="ARBA" id="ARBA00022801"/>
    </source>
</evidence>
<reference evidence="15 16" key="1">
    <citation type="submission" date="2020-03" db="EMBL/GenBank/DDBJ databases">
        <title>Draft genome of Streptomyces sp. ventii, isolated from the Axial Seamount in the Pacific Ocean, and resequencing of the two type strains Streptomyces lonarensis strain NCL 716 and Streptomyces bohaiensis strain 11A07.</title>
        <authorList>
            <person name="Loughran R.M."/>
            <person name="Pfannmuller K.M."/>
            <person name="Wasson B.J."/>
            <person name="Deadmond M.C."/>
            <person name="Paddock B.E."/>
            <person name="Koyack M.J."/>
            <person name="Gallegos D.A."/>
            <person name="Mitchell E.A."/>
            <person name="Ushijima B."/>
            <person name="Saw J.H."/>
            <person name="Mcphail K.L."/>
            <person name="Videau P."/>
        </authorList>
    </citation>
    <scope>NUCLEOTIDE SEQUENCE [LARGE SCALE GENOMIC DNA]</scope>
    <source>
        <strain evidence="15 16">11A07</strain>
    </source>
</reference>
<keyword evidence="8" id="KW-0645">Protease</keyword>
<dbReference type="GO" id="GO:0008237">
    <property type="term" value="F:metallopeptidase activity"/>
    <property type="evidence" value="ECO:0007669"/>
    <property type="project" value="UniProtKB-KW"/>
</dbReference>
<dbReference type="EC" id="3.4.24.77" evidence="5"/>
<evidence type="ECO:0000256" key="14">
    <source>
        <dbReference type="ARBA" id="ARBA00029927"/>
    </source>
</evidence>
<evidence type="ECO:0000256" key="9">
    <source>
        <dbReference type="ARBA" id="ARBA00022723"/>
    </source>
</evidence>